<protein>
    <submittedName>
        <fullName evidence="3">Uncharacterized protein LOC100374508</fullName>
    </submittedName>
</protein>
<organism evidence="2 3">
    <name type="scientific">Saccoglossus kowalevskii</name>
    <name type="common">Acorn worm</name>
    <dbReference type="NCBI Taxonomy" id="10224"/>
    <lineage>
        <taxon>Eukaryota</taxon>
        <taxon>Metazoa</taxon>
        <taxon>Hemichordata</taxon>
        <taxon>Enteropneusta</taxon>
        <taxon>Harrimaniidae</taxon>
        <taxon>Saccoglossus</taxon>
    </lineage>
</organism>
<dbReference type="PROSITE" id="PS50017">
    <property type="entry name" value="DEATH_DOMAIN"/>
    <property type="match status" value="3"/>
</dbReference>
<evidence type="ECO:0000259" key="1">
    <source>
        <dbReference type="PROSITE" id="PS50017"/>
    </source>
</evidence>
<accession>A0ABM0N1G6</accession>
<feature type="domain" description="Death" evidence="1">
    <location>
        <begin position="200"/>
        <end position="259"/>
    </location>
</feature>
<dbReference type="Proteomes" id="UP000694865">
    <property type="component" value="Unplaced"/>
</dbReference>
<dbReference type="CDD" id="cd01670">
    <property type="entry name" value="Death"/>
    <property type="match status" value="1"/>
</dbReference>
<name>A0ABM0N1G6_SACKO</name>
<dbReference type="GeneID" id="100374508"/>
<evidence type="ECO:0000313" key="2">
    <source>
        <dbReference type="Proteomes" id="UP000694865"/>
    </source>
</evidence>
<sequence length="357" mass="40207">MATTTLTNAEMKEALNRLGKHLREWDTYVKRDLGSIARRVKELDYSIQDCNPAAMERKSRENINKLKIPTSVISPPKDAVVDKDNIDKLGRIIASYYWRVGLKLGVRKDKLEKIRTLCRDNDVKAATDTISAWATKQGKEATVKTLAKVVEEFDVNLGENIKEMQTINPVTDVATYQPRHIYDLLGEEDIFALSVRLKDNYKDVAEKLGISADALDKEGDENKNTDSINGARGMLRLWRVAEKGMCTWSRLIEGIKKVDETSADAADRIRKQGPLDDTALEELTSRLGIEWEAFGIRLGYTQKQLSLYKSDNVTRQGAMVDMLKHFVSKNGNESHSKVCGALRDTERRDLAVLCAGK</sequence>
<dbReference type="InterPro" id="IPR000488">
    <property type="entry name" value="Death_dom"/>
</dbReference>
<feature type="domain" description="Death" evidence="1">
    <location>
        <begin position="276"/>
        <end position="351"/>
    </location>
</feature>
<feature type="domain" description="Death" evidence="1">
    <location>
        <begin position="103"/>
        <end position="154"/>
    </location>
</feature>
<evidence type="ECO:0000313" key="3">
    <source>
        <dbReference type="RefSeq" id="XP_006826107.1"/>
    </source>
</evidence>
<dbReference type="RefSeq" id="XP_006826107.1">
    <property type="nucleotide sequence ID" value="XM_006826044.1"/>
</dbReference>
<dbReference type="InterPro" id="IPR011029">
    <property type="entry name" value="DEATH-like_dom_sf"/>
</dbReference>
<dbReference type="Gene3D" id="1.10.533.10">
    <property type="entry name" value="Death Domain, Fas"/>
    <property type="match status" value="3"/>
</dbReference>
<reference evidence="3" key="1">
    <citation type="submission" date="2025-08" db="UniProtKB">
        <authorList>
            <consortium name="RefSeq"/>
        </authorList>
    </citation>
    <scope>IDENTIFICATION</scope>
    <source>
        <tissue evidence="3">Testes</tissue>
    </source>
</reference>
<dbReference type="SUPFAM" id="SSF47986">
    <property type="entry name" value="DEATH domain"/>
    <property type="match status" value="1"/>
</dbReference>
<proteinExistence type="predicted"/>
<gene>
    <name evidence="3" type="primary">LOC100374508</name>
</gene>
<keyword evidence="2" id="KW-1185">Reference proteome</keyword>